<name>A0A6A7N6K2_9BURK</name>
<keyword evidence="3" id="KW-1185">Reference proteome</keyword>
<organism evidence="2 3">
    <name type="scientific">Rugamonas aquatica</name>
    <dbReference type="NCBI Taxonomy" id="2743357"/>
    <lineage>
        <taxon>Bacteria</taxon>
        <taxon>Pseudomonadati</taxon>
        <taxon>Pseudomonadota</taxon>
        <taxon>Betaproteobacteria</taxon>
        <taxon>Burkholderiales</taxon>
        <taxon>Oxalobacteraceae</taxon>
        <taxon>Telluria group</taxon>
        <taxon>Rugamonas</taxon>
    </lineage>
</organism>
<sequence length="72" mass="7535">MRVLLDREALKPEAVGAMLEWYLAGVAICLVIGLIDGGSIQTVLIAACLTGGTSSAVLLLIRRAVTGRIRGK</sequence>
<feature type="transmembrane region" description="Helical" evidence="1">
    <location>
        <begin position="41"/>
        <end position="61"/>
    </location>
</feature>
<evidence type="ECO:0000256" key="1">
    <source>
        <dbReference type="SAM" id="Phobius"/>
    </source>
</evidence>
<gene>
    <name evidence="2" type="ORF">GEV02_21110</name>
</gene>
<keyword evidence="1" id="KW-0472">Membrane</keyword>
<evidence type="ECO:0000313" key="2">
    <source>
        <dbReference type="EMBL" id="MQA40656.1"/>
    </source>
</evidence>
<accession>A0A6A7N6K2</accession>
<keyword evidence="1" id="KW-0812">Transmembrane</keyword>
<dbReference type="Proteomes" id="UP000440498">
    <property type="component" value="Unassembled WGS sequence"/>
</dbReference>
<proteinExistence type="predicted"/>
<protein>
    <submittedName>
        <fullName evidence="2">Uncharacterized protein</fullName>
    </submittedName>
</protein>
<feature type="transmembrane region" description="Helical" evidence="1">
    <location>
        <begin position="12"/>
        <end position="35"/>
    </location>
</feature>
<dbReference type="RefSeq" id="WP_152839952.1">
    <property type="nucleotide sequence ID" value="NZ_WHUG01000009.1"/>
</dbReference>
<comment type="caution">
    <text evidence="2">The sequence shown here is derived from an EMBL/GenBank/DDBJ whole genome shotgun (WGS) entry which is preliminary data.</text>
</comment>
<reference evidence="2 3" key="1">
    <citation type="submission" date="2019-10" db="EMBL/GenBank/DDBJ databases">
        <title>Two novel species isolated from a subtropical stream in China.</title>
        <authorList>
            <person name="Lu H."/>
        </authorList>
    </citation>
    <scope>NUCLEOTIDE SEQUENCE [LARGE SCALE GENOMIC DNA]</scope>
    <source>
        <strain evidence="2 3">FT29W</strain>
    </source>
</reference>
<dbReference type="AlphaFoldDB" id="A0A6A7N6K2"/>
<evidence type="ECO:0000313" key="3">
    <source>
        <dbReference type="Proteomes" id="UP000440498"/>
    </source>
</evidence>
<dbReference type="EMBL" id="WHUG01000009">
    <property type="protein sequence ID" value="MQA40656.1"/>
    <property type="molecule type" value="Genomic_DNA"/>
</dbReference>
<keyword evidence="1" id="KW-1133">Transmembrane helix</keyword>